<sequence>MDLGCLDIGCITVLEKHKNEATVVDLEKKDGDSEDSPTFSYSSKFGKNKVSKGTGLSAHTAVNKSYSQMKKPHRKSSSPLNWFPRKKVDSYLKRKIRLLQEVGGMTSTLDETLGDSNPHYSRVLREKIAASEAACTAMEARKAAMVEASWCRILRAARIQSKTAEALLLEAEKNVAEAFEAAAALGVIMYDTPDCPRKPCEVESSSVSMGGSTTHTVTASFETAFEVDKEVAAAVKVAFLRLASCSSSLNEDEHRDLLRRISSQNPDTNESNEEVSDFSSSCELETGTELDTESQGEMADAESRRKSQDRQFPCVKSTKLVDVMLERLKCLQEDELASLATIVATCGLNAALLEVENTKHHGSESGINSTKSCLLLGGGTARRFSMDHSKIGPARRKQVVQELPSLDKFLVKHMSKLEIEVQEAKNRRKNHAQGGSVEENLEGSESRLDSMSSNVTTSEAVPDLGNVLLKHVSKLEKEIEVAKKTSGREFEMKSKQLGKTQRDVSGLPSLDKFLVKHVSRLEREVQEAKNSRKNDLIERKSKPNSDSTAVSSPAVADLHDTGDSSSEVGKENIGPNKQVNDALCGTIREVVEKMHPENHGSTTFSIEHNSSDWSEKSSVTIRPMSRIERAKLETMKAFSFQDGNARSESESSLDKILVKPVHRLEKEKKQSLALGMGYGNLSNKLRHEYTNNGSHCDSLDKVLVKHVSRLEKEKMERSSKEEVKEVRDTDSTKNCTDSLDQILVKHQSQLEKEKLGLVKQPVDEIKHSKTRREARERELQEAWGGLSLGSSVRPHLSRLERDKAAWTKAEEEARIRARREMET</sequence>
<feature type="compositionally biased region" description="Basic and acidic residues" evidence="1">
    <location>
        <begin position="766"/>
        <end position="780"/>
    </location>
</feature>
<feature type="region of interest" description="Disordered" evidence="1">
    <location>
        <begin position="423"/>
        <end position="447"/>
    </location>
</feature>
<feature type="region of interest" description="Disordered" evidence="1">
    <location>
        <begin position="766"/>
        <end position="791"/>
    </location>
</feature>
<dbReference type="PANTHER" id="PTHR36325">
    <property type="entry name" value="MYOSIN-2 HEAVY CHAIN-LIKE PROTEIN"/>
    <property type="match status" value="1"/>
</dbReference>
<name>A0A835INY3_9MAGN</name>
<reference evidence="2 3" key="1">
    <citation type="submission" date="2020-10" db="EMBL/GenBank/DDBJ databases">
        <title>The Coptis chinensis genome and diversification of protoberbering-type alkaloids.</title>
        <authorList>
            <person name="Wang B."/>
            <person name="Shu S."/>
            <person name="Song C."/>
            <person name="Liu Y."/>
        </authorList>
    </citation>
    <scope>NUCLEOTIDE SEQUENCE [LARGE SCALE GENOMIC DNA]</scope>
    <source>
        <strain evidence="2">HL-2020</strain>
        <tissue evidence="2">Leaf</tissue>
    </source>
</reference>
<dbReference type="PANTHER" id="PTHR36325:SF1">
    <property type="entry name" value="MYOSIN-2 HEAVY CHAIN-LIKE PROTEIN"/>
    <property type="match status" value="1"/>
</dbReference>
<dbReference type="OrthoDB" id="2019579at2759"/>
<feature type="compositionally biased region" description="Basic and acidic residues" evidence="1">
    <location>
        <begin position="713"/>
        <end position="731"/>
    </location>
</feature>
<organism evidence="2 3">
    <name type="scientific">Coptis chinensis</name>
    <dbReference type="NCBI Taxonomy" id="261450"/>
    <lineage>
        <taxon>Eukaryota</taxon>
        <taxon>Viridiplantae</taxon>
        <taxon>Streptophyta</taxon>
        <taxon>Embryophyta</taxon>
        <taxon>Tracheophyta</taxon>
        <taxon>Spermatophyta</taxon>
        <taxon>Magnoliopsida</taxon>
        <taxon>Ranunculales</taxon>
        <taxon>Ranunculaceae</taxon>
        <taxon>Coptidoideae</taxon>
        <taxon>Coptis</taxon>
    </lineage>
</organism>
<accession>A0A835INY3</accession>
<feature type="compositionally biased region" description="Basic and acidic residues" evidence="1">
    <location>
        <begin position="524"/>
        <end position="543"/>
    </location>
</feature>
<protein>
    <submittedName>
        <fullName evidence="2">Uncharacterized protein</fullName>
    </submittedName>
</protein>
<feature type="region of interest" description="Disordered" evidence="1">
    <location>
        <begin position="260"/>
        <end position="308"/>
    </location>
</feature>
<dbReference type="EMBL" id="JADFTS010000002">
    <property type="protein sequence ID" value="KAF9621240.1"/>
    <property type="molecule type" value="Genomic_DNA"/>
</dbReference>
<dbReference type="AlphaFoldDB" id="A0A835INY3"/>
<feature type="region of interest" description="Disordered" evidence="1">
    <location>
        <begin position="713"/>
        <end position="732"/>
    </location>
</feature>
<dbReference type="Proteomes" id="UP000631114">
    <property type="component" value="Unassembled WGS sequence"/>
</dbReference>
<evidence type="ECO:0000313" key="3">
    <source>
        <dbReference type="Proteomes" id="UP000631114"/>
    </source>
</evidence>
<gene>
    <name evidence="2" type="ORF">IFM89_016734</name>
</gene>
<feature type="region of interest" description="Disordered" evidence="1">
    <location>
        <begin position="524"/>
        <end position="580"/>
    </location>
</feature>
<keyword evidence="3" id="KW-1185">Reference proteome</keyword>
<proteinExistence type="predicted"/>
<comment type="caution">
    <text evidence="2">The sequence shown here is derived from an EMBL/GenBank/DDBJ whole genome shotgun (WGS) entry which is preliminary data.</text>
</comment>
<evidence type="ECO:0000313" key="2">
    <source>
        <dbReference type="EMBL" id="KAF9621240.1"/>
    </source>
</evidence>
<evidence type="ECO:0000256" key="1">
    <source>
        <dbReference type="SAM" id="MobiDB-lite"/>
    </source>
</evidence>